<dbReference type="Proteomes" id="UP000224567">
    <property type="component" value="Unassembled WGS sequence"/>
</dbReference>
<dbReference type="PANTHER" id="PTHR33710:SF65">
    <property type="entry name" value="ENDONUCLEASE_EXONUCLEASE_PHOSPHATASE"/>
    <property type="match status" value="1"/>
</dbReference>
<dbReference type="STRING" id="33114.A0A2G2WYW7"/>
<evidence type="ECO:0008006" key="3">
    <source>
        <dbReference type="Google" id="ProtNLM"/>
    </source>
</evidence>
<comment type="caution">
    <text evidence="1">The sequence shown here is derived from an EMBL/GenBank/DDBJ whole genome shotgun (WGS) entry which is preliminary data.</text>
</comment>
<dbReference type="PANTHER" id="PTHR33710">
    <property type="entry name" value="BNAC02G09200D PROTEIN"/>
    <property type="match status" value="1"/>
</dbReference>
<keyword evidence="2" id="KW-1185">Reference proteome</keyword>
<gene>
    <name evidence="1" type="ORF">CQW23_10185</name>
</gene>
<dbReference type="EMBL" id="MLFT02000004">
    <property type="protein sequence ID" value="PHT50438.1"/>
    <property type="molecule type" value="Genomic_DNA"/>
</dbReference>
<organism evidence="1 2">
    <name type="scientific">Capsicum baccatum</name>
    <name type="common">Peruvian pepper</name>
    <dbReference type="NCBI Taxonomy" id="33114"/>
    <lineage>
        <taxon>Eukaryota</taxon>
        <taxon>Viridiplantae</taxon>
        <taxon>Streptophyta</taxon>
        <taxon>Embryophyta</taxon>
        <taxon>Tracheophyta</taxon>
        <taxon>Spermatophyta</taxon>
        <taxon>Magnoliopsida</taxon>
        <taxon>eudicotyledons</taxon>
        <taxon>Gunneridae</taxon>
        <taxon>Pentapetalae</taxon>
        <taxon>asterids</taxon>
        <taxon>lamiids</taxon>
        <taxon>Solanales</taxon>
        <taxon>Solanaceae</taxon>
        <taxon>Solanoideae</taxon>
        <taxon>Capsiceae</taxon>
        <taxon>Capsicum</taxon>
    </lineage>
</organism>
<name>A0A2G2WYW7_CAPBA</name>
<evidence type="ECO:0000313" key="1">
    <source>
        <dbReference type="EMBL" id="PHT50438.1"/>
    </source>
</evidence>
<protein>
    <recommendedName>
        <fullName evidence="3">Endonuclease/exonuclease/phosphatase domain-containing protein</fullName>
    </recommendedName>
</protein>
<reference evidence="1 2" key="1">
    <citation type="journal article" date="2017" name="Genome Biol.">
        <title>New reference genome sequences of hot pepper reveal the massive evolution of plant disease-resistance genes by retroduplication.</title>
        <authorList>
            <person name="Kim S."/>
            <person name="Park J."/>
            <person name="Yeom S.I."/>
            <person name="Kim Y.M."/>
            <person name="Seo E."/>
            <person name="Kim K.T."/>
            <person name="Kim M.S."/>
            <person name="Lee J.M."/>
            <person name="Cheong K."/>
            <person name="Shin H.S."/>
            <person name="Kim S.B."/>
            <person name="Han K."/>
            <person name="Lee J."/>
            <person name="Park M."/>
            <person name="Lee H.A."/>
            <person name="Lee H.Y."/>
            <person name="Lee Y."/>
            <person name="Oh S."/>
            <person name="Lee J.H."/>
            <person name="Choi E."/>
            <person name="Choi E."/>
            <person name="Lee S.E."/>
            <person name="Jeon J."/>
            <person name="Kim H."/>
            <person name="Choi G."/>
            <person name="Song H."/>
            <person name="Lee J."/>
            <person name="Lee S.C."/>
            <person name="Kwon J.K."/>
            <person name="Lee H.Y."/>
            <person name="Koo N."/>
            <person name="Hong Y."/>
            <person name="Kim R.W."/>
            <person name="Kang W.H."/>
            <person name="Huh J.H."/>
            <person name="Kang B.C."/>
            <person name="Yang T.J."/>
            <person name="Lee Y.H."/>
            <person name="Bennetzen J.L."/>
            <person name="Choi D."/>
        </authorList>
    </citation>
    <scope>NUCLEOTIDE SEQUENCE [LARGE SCALE GENOMIC DNA]</scope>
    <source>
        <strain evidence="2">cv. PBC81</strain>
    </source>
</reference>
<reference evidence="2" key="2">
    <citation type="journal article" date="2017" name="J. Anim. Genet.">
        <title>Multiple reference genome sequences of hot pepper reveal the massive evolution of plant disease resistance genes by retroduplication.</title>
        <authorList>
            <person name="Kim S."/>
            <person name="Park J."/>
            <person name="Yeom S.-I."/>
            <person name="Kim Y.-M."/>
            <person name="Seo E."/>
            <person name="Kim K.-T."/>
            <person name="Kim M.-S."/>
            <person name="Lee J.M."/>
            <person name="Cheong K."/>
            <person name="Shin H.-S."/>
            <person name="Kim S.-B."/>
            <person name="Han K."/>
            <person name="Lee J."/>
            <person name="Park M."/>
            <person name="Lee H.-A."/>
            <person name="Lee H.-Y."/>
            <person name="Lee Y."/>
            <person name="Oh S."/>
            <person name="Lee J.H."/>
            <person name="Choi E."/>
            <person name="Choi E."/>
            <person name="Lee S.E."/>
            <person name="Jeon J."/>
            <person name="Kim H."/>
            <person name="Choi G."/>
            <person name="Song H."/>
            <person name="Lee J."/>
            <person name="Lee S.-C."/>
            <person name="Kwon J.-K."/>
            <person name="Lee H.-Y."/>
            <person name="Koo N."/>
            <person name="Hong Y."/>
            <person name="Kim R.W."/>
            <person name="Kang W.-H."/>
            <person name="Huh J.H."/>
            <person name="Kang B.-C."/>
            <person name="Yang T.-J."/>
            <person name="Lee Y.-H."/>
            <person name="Bennetzen J.L."/>
            <person name="Choi D."/>
        </authorList>
    </citation>
    <scope>NUCLEOTIDE SEQUENCE [LARGE SCALE GENOMIC DNA]</scope>
    <source>
        <strain evidence="2">cv. PBC81</strain>
    </source>
</reference>
<proteinExistence type="predicted"/>
<accession>A0A2G2WYW7</accession>
<dbReference type="AlphaFoldDB" id="A0A2G2WYW7"/>
<evidence type="ECO:0000313" key="2">
    <source>
        <dbReference type="Proteomes" id="UP000224567"/>
    </source>
</evidence>
<dbReference type="OrthoDB" id="1304557at2759"/>
<sequence length="179" mass="20695">MDSLGPSRLRVPVRPDGILGPDSHVHSKLDKAIVNTEWIQKFTYLEAEVINPGCSNHSPIAIMLDKKRSIGGRPFKFFSILGDHDEFLSIVQQAWSERILGTNRKGVWNRMKLVKIGLKRLNTKDFNSIEDKVQMIRDKLATIQNQIRNINHFPELFEEESTLKKSLEKWNLIKESIFK</sequence>